<dbReference type="Gene3D" id="3.40.50.300">
    <property type="entry name" value="P-loop containing nucleotide triphosphate hydrolases"/>
    <property type="match status" value="1"/>
</dbReference>
<dbReference type="PROSITE" id="PS50043">
    <property type="entry name" value="HTH_LUXR_2"/>
    <property type="match status" value="1"/>
</dbReference>
<feature type="domain" description="HTH luxR-type" evidence="4">
    <location>
        <begin position="832"/>
        <end position="897"/>
    </location>
</feature>
<dbReference type="InterPro" id="IPR059106">
    <property type="entry name" value="WHD_MalT"/>
</dbReference>
<dbReference type="AlphaFoldDB" id="A0A149PER5"/>
<dbReference type="EMBL" id="LRBG01000038">
    <property type="protein sequence ID" value="KXU83529.1"/>
    <property type="molecule type" value="Genomic_DNA"/>
</dbReference>
<evidence type="ECO:0000256" key="2">
    <source>
        <dbReference type="ARBA" id="ARBA00023125"/>
    </source>
</evidence>
<dbReference type="SMART" id="SM00421">
    <property type="entry name" value="HTH_LUXR"/>
    <property type="match status" value="1"/>
</dbReference>
<dbReference type="GO" id="GO:0016887">
    <property type="term" value="F:ATP hydrolysis activity"/>
    <property type="evidence" value="ECO:0007669"/>
    <property type="project" value="InterPro"/>
</dbReference>
<evidence type="ECO:0000259" key="4">
    <source>
        <dbReference type="PROSITE" id="PS50043"/>
    </source>
</evidence>
<evidence type="ECO:0000313" key="5">
    <source>
        <dbReference type="EMBL" id="KXU83529.1"/>
    </source>
</evidence>
<dbReference type="Pfam" id="PF17874">
    <property type="entry name" value="TPR_MalT"/>
    <property type="match status" value="1"/>
</dbReference>
<dbReference type="PRINTS" id="PR00038">
    <property type="entry name" value="HTHLUXR"/>
</dbReference>
<dbReference type="InterPro" id="IPR036388">
    <property type="entry name" value="WH-like_DNA-bd_sf"/>
</dbReference>
<organism evidence="5 6">
    <name type="scientific">Paraburkholderia monticola</name>
    <dbReference type="NCBI Taxonomy" id="1399968"/>
    <lineage>
        <taxon>Bacteria</taxon>
        <taxon>Pseudomonadati</taxon>
        <taxon>Pseudomonadota</taxon>
        <taxon>Betaproteobacteria</taxon>
        <taxon>Burkholderiales</taxon>
        <taxon>Burkholderiaceae</taxon>
        <taxon>Paraburkholderia</taxon>
    </lineage>
</organism>
<comment type="caution">
    <text evidence="5">The sequence shown here is derived from an EMBL/GenBank/DDBJ whole genome shotgun (WGS) entry which is preliminary data.</text>
</comment>
<keyword evidence="2" id="KW-0238">DNA-binding</keyword>
<dbReference type="Pfam" id="PF25873">
    <property type="entry name" value="WHD_MalT"/>
    <property type="match status" value="1"/>
</dbReference>
<dbReference type="CDD" id="cd06170">
    <property type="entry name" value="LuxR_C_like"/>
    <property type="match status" value="1"/>
</dbReference>
<protein>
    <submittedName>
        <fullName evidence="5">Helix-turn-helix transcriptional regulator</fullName>
    </submittedName>
</protein>
<gene>
    <name evidence="5" type="ORF">CI15_27715</name>
</gene>
<dbReference type="GO" id="GO:0003677">
    <property type="term" value="F:DNA binding"/>
    <property type="evidence" value="ECO:0007669"/>
    <property type="project" value="UniProtKB-KW"/>
</dbReference>
<dbReference type="Pfam" id="PF00196">
    <property type="entry name" value="GerE"/>
    <property type="match status" value="1"/>
</dbReference>
<evidence type="ECO:0000313" key="6">
    <source>
        <dbReference type="Proteomes" id="UP000075613"/>
    </source>
</evidence>
<dbReference type="OrthoDB" id="134985at2"/>
<dbReference type="GO" id="GO:0006355">
    <property type="term" value="P:regulation of DNA-templated transcription"/>
    <property type="evidence" value="ECO:0007669"/>
    <property type="project" value="InterPro"/>
</dbReference>
<keyword evidence="6" id="KW-1185">Reference proteome</keyword>
<dbReference type="PANTHER" id="PTHR44688">
    <property type="entry name" value="DNA-BINDING TRANSCRIPTIONAL ACTIVATOR DEVR_DOSR"/>
    <property type="match status" value="1"/>
</dbReference>
<sequence>MNPPFPKHLVSTKFSPPRIGAKYVTRAGLLAQLQRNRHCRLALVTGSAGYGKTTLLAQWRKACIKASAEVVWLSLTADEKGYADFCTALFAAMQRVGIPVEMDLPLDGTSTAGTDSAVAVIVEAAVGLSKDLYLMIDDYHHVEALHAHKFIQKLVDQGPGNLHLVIGSRLTPPLSLSRLRMMDQLVEIDSAGLPFDLAETRAFVDENLGPGKLNADDLTLIHELTCGWPSCIQLIIIMLRNRPDARAVLGDLIWRSSDLQAYLSEEVMAQLPAELAGFAEALSIFRRFNAPLAREITGNAHAADLLERMEDEHLLISRVDSDDRTAWYRFHPLLGEFLATRLARRETGAVRELHRRASRWFAAHGLLAEAVRHASAGEDVEFAASVIERAAPATWSLEYLGPTLNLLERLPEETLLSHQRLLFIACLTVALTTRAARAEAWLAHLHANARSADPEIARSLPLIHAAIAFQQDDTQPMIDLLEPLRDDAIDNPFLQYLLLAELCAAYAAAGRYAEARRLFNLHPVPPADRNHDMALVAQATRAATILLEGNAREAERESAGLLTRSVQAVGRHSISANICASVLADAYYELDRIDDARETIANRPGLLHSSGPDVMIRTALCRARLELLQESPDAALAFLQQQTAHLRGMRQIRAVAHMLAEQVKVLLLKSDHAGALETLGLLDEIVQGHPTARGAQAEIPGIAALAGARVHRHTDPEKALYLLRITRSHAEAHGRGRPGALADLLSAIVLAEQGRDDEAHGYLARAVEAARRLGLVRTFVDEGAAAGKLLAKMVRERKLEGATLQYAMELLEKFPDCSLSEGLEGNARRSGASKLQPVLTPRELEILSLVGEAMSNKRIAIALDITIETVKWNLRNIFSKLGMSSRYDAMIWARKQDLIR</sequence>
<proteinExistence type="predicted"/>
<dbReference type="InterPro" id="IPR041617">
    <property type="entry name" value="TPR_MalT"/>
</dbReference>
<dbReference type="InterPro" id="IPR027417">
    <property type="entry name" value="P-loop_NTPase"/>
</dbReference>
<dbReference type="SUPFAM" id="SSF52540">
    <property type="entry name" value="P-loop containing nucleoside triphosphate hydrolases"/>
    <property type="match status" value="1"/>
</dbReference>
<keyword evidence="3" id="KW-0804">Transcription</keyword>
<evidence type="ECO:0000256" key="3">
    <source>
        <dbReference type="ARBA" id="ARBA00023163"/>
    </source>
</evidence>
<dbReference type="Proteomes" id="UP000075613">
    <property type="component" value="Unassembled WGS sequence"/>
</dbReference>
<name>A0A149PER5_9BURK</name>
<dbReference type="STRING" id="1399968.CI15_27715"/>
<keyword evidence="1" id="KW-0805">Transcription regulation</keyword>
<dbReference type="InterPro" id="IPR000792">
    <property type="entry name" value="Tscrpt_reg_LuxR_C"/>
</dbReference>
<accession>A0A149PER5</accession>
<evidence type="ECO:0000256" key="1">
    <source>
        <dbReference type="ARBA" id="ARBA00023015"/>
    </source>
</evidence>
<dbReference type="Pfam" id="PF13401">
    <property type="entry name" value="AAA_22"/>
    <property type="match status" value="1"/>
</dbReference>
<dbReference type="RefSeq" id="WP_062136180.1">
    <property type="nucleotide sequence ID" value="NZ_LRBG01000038.1"/>
</dbReference>
<dbReference type="Gene3D" id="1.25.40.10">
    <property type="entry name" value="Tetratricopeptide repeat domain"/>
    <property type="match status" value="1"/>
</dbReference>
<dbReference type="Gene3D" id="1.10.10.10">
    <property type="entry name" value="Winged helix-like DNA-binding domain superfamily/Winged helix DNA-binding domain"/>
    <property type="match status" value="1"/>
</dbReference>
<dbReference type="InterPro" id="IPR011990">
    <property type="entry name" value="TPR-like_helical_dom_sf"/>
</dbReference>
<dbReference type="PANTHER" id="PTHR44688:SF16">
    <property type="entry name" value="DNA-BINDING TRANSCRIPTIONAL ACTIVATOR DEVR_DOSR"/>
    <property type="match status" value="1"/>
</dbReference>
<dbReference type="InterPro" id="IPR016032">
    <property type="entry name" value="Sig_transdc_resp-reg_C-effctor"/>
</dbReference>
<dbReference type="InterPro" id="IPR049945">
    <property type="entry name" value="AAA_22"/>
</dbReference>
<dbReference type="SUPFAM" id="SSF48452">
    <property type="entry name" value="TPR-like"/>
    <property type="match status" value="1"/>
</dbReference>
<reference evidence="5 6" key="1">
    <citation type="journal article" date="2015" name="Int. J. Syst. Evol. Microbiol.">
        <title>Burkholderia monticola sp. nov., isolated from mountain soil.</title>
        <authorList>
            <person name="Baek I."/>
            <person name="Seo B."/>
            <person name="Lee I."/>
            <person name="Yi H."/>
            <person name="Chun J."/>
        </authorList>
    </citation>
    <scope>NUCLEOTIDE SEQUENCE [LARGE SCALE GENOMIC DNA]</scope>
    <source>
        <strain evidence="5 6">JC2948</strain>
    </source>
</reference>
<dbReference type="SUPFAM" id="SSF46894">
    <property type="entry name" value="C-terminal effector domain of the bipartite response regulators"/>
    <property type="match status" value="1"/>
</dbReference>